<dbReference type="NCBIfam" id="NF002879">
    <property type="entry name" value="PRK03333.1"/>
    <property type="match status" value="1"/>
</dbReference>
<dbReference type="PANTHER" id="PTHR10695">
    <property type="entry name" value="DEPHOSPHO-COA KINASE-RELATED"/>
    <property type="match status" value="1"/>
</dbReference>
<dbReference type="InterPro" id="IPR001977">
    <property type="entry name" value="Depp_CoAkinase"/>
</dbReference>
<evidence type="ECO:0000256" key="4">
    <source>
        <dbReference type="ARBA" id="ARBA00022741"/>
    </source>
</evidence>
<dbReference type="RefSeq" id="WP_110233323.1">
    <property type="nucleotide sequence ID" value="NZ_CP023994.1"/>
</dbReference>
<dbReference type="PANTHER" id="PTHR10695:SF46">
    <property type="entry name" value="BIFUNCTIONAL COENZYME A SYNTHASE-RELATED"/>
    <property type="match status" value="1"/>
</dbReference>
<dbReference type="GO" id="GO:0015937">
    <property type="term" value="P:coenzyme A biosynthetic process"/>
    <property type="evidence" value="ECO:0007669"/>
    <property type="project" value="UniProtKB-UniRule"/>
</dbReference>
<protein>
    <recommendedName>
        <fullName evidence="8 9">Dephospho-CoA kinase</fullName>
        <ecNumber evidence="8 9">2.7.1.24</ecNumber>
    </recommendedName>
    <alternativeName>
        <fullName evidence="8">Dephosphocoenzyme A kinase</fullName>
    </alternativeName>
</protein>
<dbReference type="KEGG" id="aum:AURMO_00839"/>
<keyword evidence="11" id="KW-1185">Reference proteome</keyword>
<dbReference type="Pfam" id="PF01121">
    <property type="entry name" value="CoaE"/>
    <property type="match status" value="1"/>
</dbReference>
<dbReference type="FunFam" id="3.40.50.300:FF:000991">
    <property type="entry name" value="Dephospho-CoA kinase"/>
    <property type="match status" value="1"/>
</dbReference>
<dbReference type="HAMAP" id="MF_00376">
    <property type="entry name" value="Dephospho_CoA_kinase"/>
    <property type="match status" value="1"/>
</dbReference>
<evidence type="ECO:0000256" key="2">
    <source>
        <dbReference type="ARBA" id="ARBA00022490"/>
    </source>
</evidence>
<dbReference type="InterPro" id="IPR027417">
    <property type="entry name" value="P-loop_NTPase"/>
</dbReference>
<keyword evidence="5 8" id="KW-0418">Kinase</keyword>
<keyword evidence="4 8" id="KW-0547">Nucleotide-binding</keyword>
<dbReference type="GO" id="GO:0005737">
    <property type="term" value="C:cytoplasm"/>
    <property type="evidence" value="ECO:0007669"/>
    <property type="project" value="UniProtKB-SubCell"/>
</dbReference>
<gene>
    <name evidence="8" type="primary">coaE</name>
    <name evidence="10" type="ORF">AURMO_00839</name>
</gene>
<dbReference type="EMBL" id="CP023994">
    <property type="protein sequence ID" value="AWR21443.1"/>
    <property type="molecule type" value="Genomic_DNA"/>
</dbReference>
<keyword evidence="6 8" id="KW-0067">ATP-binding</keyword>
<evidence type="ECO:0000256" key="6">
    <source>
        <dbReference type="ARBA" id="ARBA00022840"/>
    </source>
</evidence>
<keyword evidence="3 8" id="KW-0808">Transferase</keyword>
<evidence type="ECO:0000256" key="1">
    <source>
        <dbReference type="ARBA" id="ARBA00009018"/>
    </source>
</evidence>
<comment type="subcellular location">
    <subcellularLocation>
        <location evidence="8">Cytoplasm</location>
    </subcellularLocation>
</comment>
<dbReference type="PROSITE" id="PS51219">
    <property type="entry name" value="DPCK"/>
    <property type="match status" value="1"/>
</dbReference>
<organism evidence="10 11">
    <name type="scientific">Aurantimicrobium photophilum</name>
    <dbReference type="NCBI Taxonomy" id="1987356"/>
    <lineage>
        <taxon>Bacteria</taxon>
        <taxon>Bacillati</taxon>
        <taxon>Actinomycetota</taxon>
        <taxon>Actinomycetes</taxon>
        <taxon>Micrococcales</taxon>
        <taxon>Microbacteriaceae</taxon>
        <taxon>Aurantimicrobium</taxon>
    </lineage>
</organism>
<comment type="function">
    <text evidence="8">Catalyzes the phosphorylation of the 3'-hydroxyl group of dephosphocoenzyme A to form coenzyme A.</text>
</comment>
<dbReference type="GO" id="GO:0005524">
    <property type="term" value="F:ATP binding"/>
    <property type="evidence" value="ECO:0007669"/>
    <property type="project" value="UniProtKB-UniRule"/>
</dbReference>
<dbReference type="CDD" id="cd02022">
    <property type="entry name" value="DPCK"/>
    <property type="match status" value="1"/>
</dbReference>
<dbReference type="NCBIfam" id="TIGR00152">
    <property type="entry name" value="dephospho-CoA kinase"/>
    <property type="match status" value="1"/>
</dbReference>
<comment type="pathway">
    <text evidence="8">Cofactor biosynthesis; coenzyme A biosynthesis; CoA from (R)-pantothenate: step 5/5.</text>
</comment>
<dbReference type="Gene3D" id="3.40.50.300">
    <property type="entry name" value="P-loop containing nucleotide triphosphate hydrolases"/>
    <property type="match status" value="1"/>
</dbReference>
<comment type="catalytic activity">
    <reaction evidence="8">
        <text>3'-dephospho-CoA + ATP = ADP + CoA + H(+)</text>
        <dbReference type="Rhea" id="RHEA:18245"/>
        <dbReference type="ChEBI" id="CHEBI:15378"/>
        <dbReference type="ChEBI" id="CHEBI:30616"/>
        <dbReference type="ChEBI" id="CHEBI:57287"/>
        <dbReference type="ChEBI" id="CHEBI:57328"/>
        <dbReference type="ChEBI" id="CHEBI:456216"/>
        <dbReference type="EC" id="2.7.1.24"/>
    </reaction>
</comment>
<dbReference type="GO" id="GO:0004140">
    <property type="term" value="F:dephospho-CoA kinase activity"/>
    <property type="evidence" value="ECO:0007669"/>
    <property type="project" value="UniProtKB-UniRule"/>
</dbReference>
<dbReference type="SUPFAM" id="SSF52540">
    <property type="entry name" value="P-loop containing nucleoside triphosphate hydrolases"/>
    <property type="match status" value="1"/>
</dbReference>
<evidence type="ECO:0000256" key="5">
    <source>
        <dbReference type="ARBA" id="ARBA00022777"/>
    </source>
</evidence>
<evidence type="ECO:0000313" key="10">
    <source>
        <dbReference type="EMBL" id="AWR21443.1"/>
    </source>
</evidence>
<evidence type="ECO:0000313" key="11">
    <source>
        <dbReference type="Proteomes" id="UP000246894"/>
    </source>
</evidence>
<evidence type="ECO:0000256" key="9">
    <source>
        <dbReference type="NCBIfam" id="TIGR00152"/>
    </source>
</evidence>
<feature type="binding site" evidence="8">
    <location>
        <begin position="11"/>
        <end position="16"/>
    </location>
    <ligand>
        <name>ATP</name>
        <dbReference type="ChEBI" id="CHEBI:30616"/>
    </ligand>
</feature>
<dbReference type="OrthoDB" id="9812943at2"/>
<keyword evidence="2 8" id="KW-0963">Cytoplasm</keyword>
<proteinExistence type="inferred from homology"/>
<keyword evidence="7 8" id="KW-0173">Coenzyme A biosynthesis</keyword>
<comment type="similarity">
    <text evidence="1 8">Belongs to the CoaE family.</text>
</comment>
<accession>A0A2Z3S244</accession>
<evidence type="ECO:0000256" key="7">
    <source>
        <dbReference type="ARBA" id="ARBA00022993"/>
    </source>
</evidence>
<dbReference type="UniPathway" id="UPA00241">
    <property type="reaction ID" value="UER00356"/>
</dbReference>
<reference evidence="10 11" key="1">
    <citation type="submission" date="2017-10" db="EMBL/GenBank/DDBJ databases">
        <title>Genome of an Actinobacterium that displays light-enhanced growth.</title>
        <authorList>
            <person name="Maresca J.A."/>
            <person name="Hempel P."/>
            <person name="Shevchenko O."/>
            <person name="Miller K.J."/>
            <person name="Hahn M.W."/>
        </authorList>
    </citation>
    <scope>NUCLEOTIDE SEQUENCE [LARGE SCALE GENOMIC DNA]</scope>
    <source>
        <strain evidence="10 11">MWH-Mo1</strain>
    </source>
</reference>
<dbReference type="EC" id="2.7.1.24" evidence="8 9"/>
<sequence>MKLIGLTGGIGSGKSTIARRLANHGAVIIDADQVARDVVEPGQPALEAIFDALGHDLRQPDGSLNRSALGSIVFTDKSKLEVLNSIVHPAVKARTLSLFAQAPEGSVVVYDVPLLVEASVDYPFEEIIVASAPESVRIERLMEHRGMTEAEAASRIESQAPEEDRLKIANHVIDTSGDISHTYAQVDALWTQLKNVD</sequence>
<evidence type="ECO:0000256" key="3">
    <source>
        <dbReference type="ARBA" id="ARBA00022679"/>
    </source>
</evidence>
<dbReference type="Proteomes" id="UP000246894">
    <property type="component" value="Chromosome"/>
</dbReference>
<evidence type="ECO:0000256" key="8">
    <source>
        <dbReference type="HAMAP-Rule" id="MF_00376"/>
    </source>
</evidence>
<name>A0A2Z3S244_9MICO</name>
<dbReference type="AlphaFoldDB" id="A0A2Z3S244"/>